<reference evidence="1 2" key="1">
    <citation type="submission" date="2024-01" db="EMBL/GenBank/DDBJ databases">
        <title>Genome assemblies of Stephania.</title>
        <authorList>
            <person name="Yang L."/>
        </authorList>
    </citation>
    <scope>NUCLEOTIDE SEQUENCE [LARGE SCALE GENOMIC DNA]</scope>
    <source>
        <strain evidence="1">YNDBR</strain>
        <tissue evidence="1">Leaf</tissue>
    </source>
</reference>
<sequence>MVICFEDETGRCWKGNLIGDEQFTLNIRIIDFGSGVDEFTIKQLNINAKLQRRRQKLT</sequence>
<protein>
    <submittedName>
        <fullName evidence="1">Uncharacterized protein</fullName>
    </submittedName>
</protein>
<accession>A0AAP0PXK6</accession>
<name>A0AAP0PXK6_9MAGN</name>
<evidence type="ECO:0000313" key="2">
    <source>
        <dbReference type="Proteomes" id="UP001420932"/>
    </source>
</evidence>
<keyword evidence="2" id="KW-1185">Reference proteome</keyword>
<proteinExistence type="predicted"/>
<gene>
    <name evidence="1" type="ORF">Syun_006459</name>
</gene>
<organism evidence="1 2">
    <name type="scientific">Stephania yunnanensis</name>
    <dbReference type="NCBI Taxonomy" id="152371"/>
    <lineage>
        <taxon>Eukaryota</taxon>
        <taxon>Viridiplantae</taxon>
        <taxon>Streptophyta</taxon>
        <taxon>Embryophyta</taxon>
        <taxon>Tracheophyta</taxon>
        <taxon>Spermatophyta</taxon>
        <taxon>Magnoliopsida</taxon>
        <taxon>Ranunculales</taxon>
        <taxon>Menispermaceae</taxon>
        <taxon>Menispermoideae</taxon>
        <taxon>Cissampelideae</taxon>
        <taxon>Stephania</taxon>
    </lineage>
</organism>
<dbReference type="AlphaFoldDB" id="A0AAP0PXK6"/>
<dbReference type="Proteomes" id="UP001420932">
    <property type="component" value="Unassembled WGS sequence"/>
</dbReference>
<evidence type="ECO:0000313" key="1">
    <source>
        <dbReference type="EMBL" id="KAK9160118.1"/>
    </source>
</evidence>
<dbReference type="EMBL" id="JBBNAF010000003">
    <property type="protein sequence ID" value="KAK9160118.1"/>
    <property type="molecule type" value="Genomic_DNA"/>
</dbReference>
<comment type="caution">
    <text evidence="1">The sequence shown here is derived from an EMBL/GenBank/DDBJ whole genome shotgun (WGS) entry which is preliminary data.</text>
</comment>